<name>A0A151SRK9_CAJCA</name>
<proteinExistence type="predicted"/>
<protein>
    <submittedName>
        <fullName evidence="2">Retrotransposable element Tf2</fullName>
    </submittedName>
</protein>
<dbReference type="Gene3D" id="3.30.70.270">
    <property type="match status" value="2"/>
</dbReference>
<keyword evidence="3" id="KW-1185">Reference proteome</keyword>
<dbReference type="AlphaFoldDB" id="A0A151SRK9"/>
<reference evidence="2 3" key="1">
    <citation type="journal article" date="2012" name="Nat. Biotechnol.">
        <title>Draft genome sequence of pigeonpea (Cajanus cajan), an orphan legume crop of resource-poor farmers.</title>
        <authorList>
            <person name="Varshney R.K."/>
            <person name="Chen W."/>
            <person name="Li Y."/>
            <person name="Bharti A.K."/>
            <person name="Saxena R.K."/>
            <person name="Schlueter J.A."/>
            <person name="Donoghue M.T."/>
            <person name="Azam S."/>
            <person name="Fan G."/>
            <person name="Whaley A.M."/>
            <person name="Farmer A.D."/>
            <person name="Sheridan J."/>
            <person name="Iwata A."/>
            <person name="Tuteja R."/>
            <person name="Penmetsa R.V."/>
            <person name="Wu W."/>
            <person name="Upadhyaya H.D."/>
            <person name="Yang S.P."/>
            <person name="Shah T."/>
            <person name="Saxena K.B."/>
            <person name="Michael T."/>
            <person name="McCombie W.R."/>
            <person name="Yang B."/>
            <person name="Zhang G."/>
            <person name="Yang H."/>
            <person name="Wang J."/>
            <person name="Spillane C."/>
            <person name="Cook D.R."/>
            <person name="May G.D."/>
            <person name="Xu X."/>
            <person name="Jackson S.A."/>
        </authorList>
    </citation>
    <scope>NUCLEOTIDE SEQUENCE [LARGE SCALE GENOMIC DNA]</scope>
    <source>
        <strain evidence="3">cv. Asha</strain>
    </source>
</reference>
<evidence type="ECO:0000259" key="1">
    <source>
        <dbReference type="Pfam" id="PF00078"/>
    </source>
</evidence>
<dbReference type="Gene3D" id="3.10.10.10">
    <property type="entry name" value="HIV Type 1 Reverse Transcriptase, subunit A, domain 1"/>
    <property type="match status" value="1"/>
</dbReference>
<dbReference type="SUPFAM" id="SSF56672">
    <property type="entry name" value="DNA/RNA polymerases"/>
    <property type="match status" value="1"/>
</dbReference>
<dbReference type="Proteomes" id="UP000075243">
    <property type="component" value="Chromosome 11"/>
</dbReference>
<dbReference type="Pfam" id="PF00078">
    <property type="entry name" value="RVT_1"/>
    <property type="match status" value="1"/>
</dbReference>
<accession>A0A151SRK9</accession>
<dbReference type="EMBL" id="CM003613">
    <property type="protein sequence ID" value="KYP57391.1"/>
    <property type="molecule type" value="Genomic_DNA"/>
</dbReference>
<sequence>MSLREGIIRIFHEYRDYFAWDYEEIPGLDRGLVEHRLPMIPGKKPVKQSPRRFSPQVIGKIKEEIERLLKAKFIRTSRYVEWISNIVPVIKKNGKLRVCIDFRDLNVAMPKDEYPMPVAETMIDAIAGNEMMTLLDGYSSYNQIYIATNDASKIAFRCPRALGTYEWVVMQFGLKNAGATYQRAMNLIFHDVIGKSIQVYIDDIVIGSKQKSDHLQHLKLFFERMRKHGFKMNPLKCAFVVTAGEFLGFVIHQKRIEVDKNKTKAIMETRPHSNKKELQALLGKINFLRQFISDFSGKTKVFSPLLWLKKEEAF</sequence>
<gene>
    <name evidence="2" type="ORF">KK1_003653</name>
</gene>
<dbReference type="Gramene" id="C.cajan_03574.t">
    <property type="protein sequence ID" value="C.cajan_03574.t.cds1"/>
    <property type="gene ID" value="C.cajan_03574"/>
</dbReference>
<organism evidence="2 3">
    <name type="scientific">Cajanus cajan</name>
    <name type="common">Pigeon pea</name>
    <name type="synonym">Cajanus indicus</name>
    <dbReference type="NCBI Taxonomy" id="3821"/>
    <lineage>
        <taxon>Eukaryota</taxon>
        <taxon>Viridiplantae</taxon>
        <taxon>Streptophyta</taxon>
        <taxon>Embryophyta</taxon>
        <taxon>Tracheophyta</taxon>
        <taxon>Spermatophyta</taxon>
        <taxon>Magnoliopsida</taxon>
        <taxon>eudicotyledons</taxon>
        <taxon>Gunneridae</taxon>
        <taxon>Pentapetalae</taxon>
        <taxon>rosids</taxon>
        <taxon>fabids</taxon>
        <taxon>Fabales</taxon>
        <taxon>Fabaceae</taxon>
        <taxon>Papilionoideae</taxon>
        <taxon>50 kb inversion clade</taxon>
        <taxon>NPAAA clade</taxon>
        <taxon>indigoferoid/millettioid clade</taxon>
        <taxon>Phaseoleae</taxon>
        <taxon>Cajanus</taxon>
    </lineage>
</organism>
<dbReference type="InterPro" id="IPR053134">
    <property type="entry name" value="RNA-dir_DNA_polymerase"/>
</dbReference>
<dbReference type="PANTHER" id="PTHR24559">
    <property type="entry name" value="TRANSPOSON TY3-I GAG-POL POLYPROTEIN"/>
    <property type="match status" value="1"/>
</dbReference>
<dbReference type="InterPro" id="IPR043128">
    <property type="entry name" value="Rev_trsase/Diguanyl_cyclase"/>
</dbReference>
<dbReference type="InterPro" id="IPR043502">
    <property type="entry name" value="DNA/RNA_pol_sf"/>
</dbReference>
<feature type="domain" description="Reverse transcriptase" evidence="1">
    <location>
        <begin position="91"/>
        <end position="251"/>
    </location>
</feature>
<dbReference type="CDD" id="cd01647">
    <property type="entry name" value="RT_LTR"/>
    <property type="match status" value="1"/>
</dbReference>
<dbReference type="InterPro" id="IPR000477">
    <property type="entry name" value="RT_dom"/>
</dbReference>
<evidence type="ECO:0000313" key="3">
    <source>
        <dbReference type="Proteomes" id="UP000075243"/>
    </source>
</evidence>
<evidence type="ECO:0000313" key="2">
    <source>
        <dbReference type="EMBL" id="KYP57391.1"/>
    </source>
</evidence>
<dbReference type="PANTHER" id="PTHR24559:SF439">
    <property type="entry name" value="RETROTRANSPOSON, UNCLASSIFIED-LIKE PROTEIN"/>
    <property type="match status" value="1"/>
</dbReference>